<comment type="caution">
    <text evidence="1">The sequence shown here is derived from an EMBL/GenBank/DDBJ whole genome shotgun (WGS) entry which is preliminary data.</text>
</comment>
<dbReference type="EMBL" id="SZPT01000002">
    <property type="protein sequence ID" value="TKI48731.1"/>
    <property type="molecule type" value="Genomic_DNA"/>
</dbReference>
<dbReference type="EC" id="3.6.1.57" evidence="1"/>
<dbReference type="InterPro" id="IPR020023">
    <property type="entry name" value="PseG"/>
</dbReference>
<evidence type="ECO:0000313" key="1">
    <source>
        <dbReference type="EMBL" id="TKI48731.1"/>
    </source>
</evidence>
<name>A0ABY2SZM1_9BACI</name>
<evidence type="ECO:0000313" key="2">
    <source>
        <dbReference type="Proteomes" id="UP000308330"/>
    </source>
</evidence>
<organism evidence="1 2">
    <name type="scientific">Lysinibacillus tabacifolii</name>
    <dbReference type="NCBI Taxonomy" id="1173107"/>
    <lineage>
        <taxon>Bacteria</taxon>
        <taxon>Bacillati</taxon>
        <taxon>Bacillota</taxon>
        <taxon>Bacilli</taxon>
        <taxon>Bacillales</taxon>
        <taxon>Bacillaceae</taxon>
        <taxon>Lysinibacillus</taxon>
    </lineage>
</organism>
<keyword evidence="1" id="KW-0378">Hydrolase</keyword>
<dbReference type="NCBIfam" id="TIGR03590">
    <property type="entry name" value="PseG"/>
    <property type="match status" value="1"/>
</dbReference>
<proteinExistence type="predicted"/>
<dbReference type="Gene3D" id="3.40.50.11190">
    <property type="match status" value="1"/>
</dbReference>
<dbReference type="SUPFAM" id="SSF53756">
    <property type="entry name" value="UDP-Glycosyltransferase/glycogen phosphorylase"/>
    <property type="match status" value="1"/>
</dbReference>
<sequence>MKEIIVFFRVDASHKIGIGHVMRCLTLSEELIKRGIKIVFICAELEGNSIQLIKARDIEVHSIKDNTQTKDYEKTKEVLDNYPCQNKVLVVDSYLHDIQWETLIKSHIDLLISINDSPRIHDVDILINNNYKAEMITFYQDNMVNIKKLLGASYILVRPEFINYRMMDIKKEYKVHVFFGGSDYNNYTYLYSNKILECEKKIKVHAVVTNYFAYEDLLKKLKDQYGTRFEYSVSPRSMAEGMASCNVAIGAPGTTTWERMAMGLPCAYLATNINQIPILRDIQNDKLGIYLGKANKETYFEQIQNFLKFIENKSFQTEIAKNGKKLIDGQGSKRITDIIISTLQGSK</sequence>
<dbReference type="GO" id="GO:0016787">
    <property type="term" value="F:hydrolase activity"/>
    <property type="evidence" value="ECO:0007669"/>
    <property type="project" value="UniProtKB-KW"/>
</dbReference>
<reference evidence="1 2" key="1">
    <citation type="submission" date="2019-04" db="EMBL/GenBank/DDBJ databases">
        <title>Lysinibacillus genome sequencing.</title>
        <authorList>
            <person name="Dunlap C."/>
        </authorList>
    </citation>
    <scope>NUCLEOTIDE SEQUENCE [LARGE SCALE GENOMIC DNA]</scope>
    <source>
        <strain evidence="1 2">KCTC 33042</strain>
    </source>
</reference>
<keyword evidence="2" id="KW-1185">Reference proteome</keyword>
<dbReference type="Gene3D" id="3.40.50.2000">
    <property type="entry name" value="Glycogen Phosphorylase B"/>
    <property type="match status" value="1"/>
</dbReference>
<gene>
    <name evidence="1" type="primary">pseG</name>
    <name evidence="1" type="ORF">FC748_14040</name>
</gene>
<dbReference type="RefSeq" id="WP_108029418.1">
    <property type="nucleotide sequence ID" value="NZ_PYUE01000001.1"/>
</dbReference>
<accession>A0ABY2SZM1</accession>
<dbReference type="Proteomes" id="UP000308330">
    <property type="component" value="Unassembled WGS sequence"/>
</dbReference>
<protein>
    <submittedName>
        <fullName evidence="1">UDP-2,4-diacetamido-2,4, 6-trideoxy-beta-L-altropyranose hydrolase</fullName>
        <ecNumber evidence="1">3.6.1.57</ecNumber>
    </submittedName>
</protein>